<organism evidence="4 5">
    <name type="scientific">Lampropedia aestuarii</name>
    <dbReference type="NCBI Taxonomy" id="2562762"/>
    <lineage>
        <taxon>Bacteria</taxon>
        <taxon>Pseudomonadati</taxon>
        <taxon>Pseudomonadota</taxon>
        <taxon>Betaproteobacteria</taxon>
        <taxon>Burkholderiales</taxon>
        <taxon>Comamonadaceae</taxon>
        <taxon>Lampropedia</taxon>
    </lineage>
</organism>
<dbReference type="GO" id="GO:0016747">
    <property type="term" value="F:acyltransferase activity, transferring groups other than amino-acyl groups"/>
    <property type="evidence" value="ECO:0007669"/>
    <property type="project" value="InterPro"/>
</dbReference>
<dbReference type="RefSeq" id="WP_136404831.1">
    <property type="nucleotide sequence ID" value="NZ_SSWX01000001.1"/>
</dbReference>
<gene>
    <name evidence="4" type="ORF">E8K88_01375</name>
</gene>
<evidence type="ECO:0000256" key="1">
    <source>
        <dbReference type="ARBA" id="ARBA00022679"/>
    </source>
</evidence>
<dbReference type="Gene3D" id="3.40.630.30">
    <property type="match status" value="1"/>
</dbReference>
<dbReference type="PANTHER" id="PTHR43800">
    <property type="entry name" value="PEPTIDYL-LYSINE N-ACETYLTRANSFERASE YJAB"/>
    <property type="match status" value="1"/>
</dbReference>
<dbReference type="Proteomes" id="UP000306236">
    <property type="component" value="Unassembled WGS sequence"/>
</dbReference>
<dbReference type="OrthoDB" id="9789605at2"/>
<dbReference type="InterPro" id="IPR016181">
    <property type="entry name" value="Acyl_CoA_acyltransferase"/>
</dbReference>
<sequence>MTIRSALPSEFETITNLWEDSVRATHDFLPEAELLALRPQLLNDWLPAVNLRVLTDPHNAIIAFSGVVDGKLEMLFVAPHAFGQGAGKALLQDAIDHAGVEQVDVNEANPKALGFYLHQGFEVVGRSALDGQGKPYPLLHLRLRGTSRA</sequence>
<proteinExistence type="predicted"/>
<keyword evidence="2" id="KW-0012">Acyltransferase</keyword>
<evidence type="ECO:0000259" key="3">
    <source>
        <dbReference type="PROSITE" id="PS51186"/>
    </source>
</evidence>
<evidence type="ECO:0000256" key="2">
    <source>
        <dbReference type="ARBA" id="ARBA00023315"/>
    </source>
</evidence>
<feature type="domain" description="N-acetyltransferase" evidence="3">
    <location>
        <begin position="1"/>
        <end position="144"/>
    </location>
</feature>
<keyword evidence="1 4" id="KW-0808">Transferase</keyword>
<dbReference type="InterPro" id="IPR000182">
    <property type="entry name" value="GNAT_dom"/>
</dbReference>
<dbReference type="SUPFAM" id="SSF55729">
    <property type="entry name" value="Acyl-CoA N-acyltransferases (Nat)"/>
    <property type="match status" value="1"/>
</dbReference>
<dbReference type="AlphaFoldDB" id="A0A4V3YXU2"/>
<evidence type="ECO:0000313" key="5">
    <source>
        <dbReference type="Proteomes" id="UP000306236"/>
    </source>
</evidence>
<dbReference type="PANTHER" id="PTHR43800:SF1">
    <property type="entry name" value="PEPTIDYL-LYSINE N-ACETYLTRANSFERASE YJAB"/>
    <property type="match status" value="1"/>
</dbReference>
<accession>A0A4V3YXU2</accession>
<dbReference type="CDD" id="cd04301">
    <property type="entry name" value="NAT_SF"/>
    <property type="match status" value="1"/>
</dbReference>
<dbReference type="PROSITE" id="PS51186">
    <property type="entry name" value="GNAT"/>
    <property type="match status" value="1"/>
</dbReference>
<dbReference type="Pfam" id="PF13508">
    <property type="entry name" value="Acetyltransf_7"/>
    <property type="match status" value="1"/>
</dbReference>
<keyword evidence="5" id="KW-1185">Reference proteome</keyword>
<dbReference type="EMBL" id="SSWX01000001">
    <property type="protein sequence ID" value="THJ36572.1"/>
    <property type="molecule type" value="Genomic_DNA"/>
</dbReference>
<evidence type="ECO:0000313" key="4">
    <source>
        <dbReference type="EMBL" id="THJ36572.1"/>
    </source>
</evidence>
<reference evidence="4 5" key="1">
    <citation type="submission" date="2019-04" db="EMBL/GenBank/DDBJ databases">
        <title>Lampropedia sp YIM MLB12 draf genome.</title>
        <authorList>
            <person name="Wang Y.-X."/>
        </authorList>
    </citation>
    <scope>NUCLEOTIDE SEQUENCE [LARGE SCALE GENOMIC DNA]</scope>
    <source>
        <strain evidence="4 5">YIM MLB12</strain>
    </source>
</reference>
<comment type="caution">
    <text evidence="4">The sequence shown here is derived from an EMBL/GenBank/DDBJ whole genome shotgun (WGS) entry which is preliminary data.</text>
</comment>
<protein>
    <submittedName>
        <fullName evidence="4">GNAT family N-acetyltransferase</fullName>
    </submittedName>
</protein>
<name>A0A4V3YXU2_9BURK</name>